<dbReference type="GO" id="GO:0008270">
    <property type="term" value="F:zinc ion binding"/>
    <property type="evidence" value="ECO:0007669"/>
    <property type="project" value="InterPro"/>
</dbReference>
<dbReference type="Pfam" id="PF08240">
    <property type="entry name" value="ADH_N"/>
    <property type="match status" value="1"/>
</dbReference>
<dbReference type="SUPFAM" id="SSF50129">
    <property type="entry name" value="GroES-like"/>
    <property type="match status" value="1"/>
</dbReference>
<evidence type="ECO:0000256" key="6">
    <source>
        <dbReference type="RuleBase" id="RU361277"/>
    </source>
</evidence>
<evidence type="ECO:0000313" key="8">
    <source>
        <dbReference type="EMBL" id="OQE04803.1"/>
    </source>
</evidence>
<dbReference type="SUPFAM" id="SSF51735">
    <property type="entry name" value="NAD(P)-binding Rossmann-fold domains"/>
    <property type="match status" value="1"/>
</dbReference>
<dbReference type="InterPro" id="IPR013154">
    <property type="entry name" value="ADH-like_N"/>
</dbReference>
<evidence type="ECO:0000256" key="5">
    <source>
        <dbReference type="ARBA" id="ARBA00023002"/>
    </source>
</evidence>
<gene>
    <name evidence="8" type="ORF">PENVUL_c029G08738</name>
</gene>
<dbReference type="Gene3D" id="3.40.50.720">
    <property type="entry name" value="NAD(P)-binding Rossmann-like Domain"/>
    <property type="match status" value="1"/>
</dbReference>
<dbReference type="AlphaFoldDB" id="A0A1V6RTR6"/>
<dbReference type="PROSITE" id="PS00059">
    <property type="entry name" value="ADH_ZINC"/>
    <property type="match status" value="1"/>
</dbReference>
<evidence type="ECO:0000256" key="2">
    <source>
        <dbReference type="ARBA" id="ARBA00008072"/>
    </source>
</evidence>
<protein>
    <recommendedName>
        <fullName evidence="7">Enoyl reductase (ER) domain-containing protein</fullName>
    </recommendedName>
</protein>
<evidence type="ECO:0000256" key="4">
    <source>
        <dbReference type="ARBA" id="ARBA00022833"/>
    </source>
</evidence>
<proteinExistence type="inferred from homology"/>
<dbReference type="EMBL" id="MDYP01000029">
    <property type="protein sequence ID" value="OQE04803.1"/>
    <property type="molecule type" value="Genomic_DNA"/>
</dbReference>
<dbReference type="InterPro" id="IPR011032">
    <property type="entry name" value="GroES-like_sf"/>
</dbReference>
<keyword evidence="5" id="KW-0560">Oxidoreductase</keyword>
<dbReference type="InterPro" id="IPR020843">
    <property type="entry name" value="ER"/>
</dbReference>
<dbReference type="InterPro" id="IPR002328">
    <property type="entry name" value="ADH_Zn_CS"/>
</dbReference>
<dbReference type="SMART" id="SM00829">
    <property type="entry name" value="PKS_ER"/>
    <property type="match status" value="1"/>
</dbReference>
<comment type="caution">
    <text evidence="8">The sequence shown here is derived from an EMBL/GenBank/DDBJ whole genome shotgun (WGS) entry which is preliminary data.</text>
</comment>
<keyword evidence="3 6" id="KW-0479">Metal-binding</keyword>
<reference evidence="9" key="1">
    <citation type="journal article" date="2017" name="Nat. Microbiol.">
        <title>Global analysis of biosynthetic gene clusters reveals vast potential of secondary metabolite production in Penicillium species.</title>
        <authorList>
            <person name="Nielsen J.C."/>
            <person name="Grijseels S."/>
            <person name="Prigent S."/>
            <person name="Ji B."/>
            <person name="Dainat J."/>
            <person name="Nielsen K.F."/>
            <person name="Frisvad J.C."/>
            <person name="Workman M."/>
            <person name="Nielsen J."/>
        </authorList>
    </citation>
    <scope>NUCLEOTIDE SEQUENCE [LARGE SCALE GENOMIC DNA]</scope>
    <source>
        <strain evidence="9">IBT 29486</strain>
    </source>
</reference>
<dbReference type="GO" id="GO:0005737">
    <property type="term" value="C:cytoplasm"/>
    <property type="evidence" value="ECO:0007669"/>
    <property type="project" value="TreeGrafter"/>
</dbReference>
<dbReference type="GO" id="GO:0000721">
    <property type="term" value="F:(R,R)-butanediol dehydrogenase activity"/>
    <property type="evidence" value="ECO:0007669"/>
    <property type="project" value="TreeGrafter"/>
</dbReference>
<name>A0A1V6RTR6_9EURO</name>
<dbReference type="PANTHER" id="PTHR43161:SF23">
    <property type="entry name" value="(R,R)-BUTANEDIOL DEHYDROGENASE-RELATED"/>
    <property type="match status" value="1"/>
</dbReference>
<evidence type="ECO:0000259" key="7">
    <source>
        <dbReference type="SMART" id="SM00829"/>
    </source>
</evidence>
<dbReference type="InterPro" id="IPR036291">
    <property type="entry name" value="NAD(P)-bd_dom_sf"/>
</dbReference>
<comment type="cofactor">
    <cofactor evidence="1 6">
        <name>Zn(2+)</name>
        <dbReference type="ChEBI" id="CHEBI:29105"/>
    </cofactor>
</comment>
<evidence type="ECO:0000256" key="1">
    <source>
        <dbReference type="ARBA" id="ARBA00001947"/>
    </source>
</evidence>
<sequence length="382" mass="40781">MRAVRFHGRGDIRIDEIEEPVCGDGQVKASLSITTRNFCNVSAEAESLTTKLDVNRFDLPLSEYVALVNIHEYITGPILVPVTPHPLTGDKLPITLGHEFSGTVEEVGPGVTEFKVGDRVAVKPNLFDATCSSCLIGRFPSCEKVGFIGFSSQAGGLSDHIVVDTKHAIPLPDSIPLDIGALVEPLAVAWHAVSRSPLQANDTVLVVGAGPIGLAIIQVLKAKGITSIIAVEVSKRRREFALALGALKVLNPIDVDAVAQIRALTANVGAAVAFECSGVQAGIDTAMTGLRVRGTMVIVSLWEQKPIFDTSGIVLQEKHVIGAAIYDDGDFEAVIDAIASGNIQPRQMVTSKIRMEDVEEKGFKALIEEKDEHVKILVEISA</sequence>
<comment type="similarity">
    <text evidence="2 6">Belongs to the zinc-containing alcohol dehydrogenase family.</text>
</comment>
<dbReference type="PANTHER" id="PTHR43161">
    <property type="entry name" value="SORBITOL DEHYDROGENASE"/>
    <property type="match status" value="1"/>
</dbReference>
<keyword evidence="4 6" id="KW-0862">Zinc</keyword>
<dbReference type="Proteomes" id="UP000191518">
    <property type="component" value="Unassembled WGS sequence"/>
</dbReference>
<dbReference type="Gene3D" id="3.90.180.10">
    <property type="entry name" value="Medium-chain alcohol dehydrogenases, catalytic domain"/>
    <property type="match status" value="1"/>
</dbReference>
<accession>A0A1V6RTR6</accession>
<dbReference type="Pfam" id="PF00107">
    <property type="entry name" value="ADH_zinc_N"/>
    <property type="match status" value="1"/>
</dbReference>
<keyword evidence="9" id="KW-1185">Reference proteome</keyword>
<evidence type="ECO:0000256" key="3">
    <source>
        <dbReference type="ARBA" id="ARBA00022723"/>
    </source>
</evidence>
<organism evidence="8 9">
    <name type="scientific">Penicillium vulpinum</name>
    <dbReference type="NCBI Taxonomy" id="29845"/>
    <lineage>
        <taxon>Eukaryota</taxon>
        <taxon>Fungi</taxon>
        <taxon>Dikarya</taxon>
        <taxon>Ascomycota</taxon>
        <taxon>Pezizomycotina</taxon>
        <taxon>Eurotiomycetes</taxon>
        <taxon>Eurotiomycetidae</taxon>
        <taxon>Eurotiales</taxon>
        <taxon>Aspergillaceae</taxon>
        <taxon>Penicillium</taxon>
    </lineage>
</organism>
<dbReference type="CDD" id="cd08233">
    <property type="entry name" value="butanediol_DH_like"/>
    <property type="match status" value="1"/>
</dbReference>
<feature type="domain" description="Enoyl reductase (ER)" evidence="7">
    <location>
        <begin position="8"/>
        <end position="378"/>
    </location>
</feature>
<dbReference type="GO" id="GO:0034079">
    <property type="term" value="P:butanediol biosynthetic process"/>
    <property type="evidence" value="ECO:0007669"/>
    <property type="project" value="TreeGrafter"/>
</dbReference>
<dbReference type="InterPro" id="IPR013149">
    <property type="entry name" value="ADH-like_C"/>
</dbReference>
<dbReference type="STRING" id="29845.A0A1V6RTR6"/>
<evidence type="ECO:0000313" key="9">
    <source>
        <dbReference type="Proteomes" id="UP000191518"/>
    </source>
</evidence>